<reference evidence="2 3" key="1">
    <citation type="journal article" date="2018" name="Proc. Natl. Acad. Sci. U.S.A.">
        <title>Draft genome sequence of Camellia sinensis var. sinensis provides insights into the evolution of the tea genome and tea quality.</title>
        <authorList>
            <person name="Wei C."/>
            <person name="Yang H."/>
            <person name="Wang S."/>
            <person name="Zhao J."/>
            <person name="Liu C."/>
            <person name="Gao L."/>
            <person name="Xia E."/>
            <person name="Lu Y."/>
            <person name="Tai Y."/>
            <person name="She G."/>
            <person name="Sun J."/>
            <person name="Cao H."/>
            <person name="Tong W."/>
            <person name="Gao Q."/>
            <person name="Li Y."/>
            <person name="Deng W."/>
            <person name="Jiang X."/>
            <person name="Wang W."/>
            <person name="Chen Q."/>
            <person name="Zhang S."/>
            <person name="Li H."/>
            <person name="Wu J."/>
            <person name="Wang P."/>
            <person name="Li P."/>
            <person name="Shi C."/>
            <person name="Zheng F."/>
            <person name="Jian J."/>
            <person name="Huang B."/>
            <person name="Shan D."/>
            <person name="Shi M."/>
            <person name="Fang C."/>
            <person name="Yue Y."/>
            <person name="Li F."/>
            <person name="Li D."/>
            <person name="Wei S."/>
            <person name="Han B."/>
            <person name="Jiang C."/>
            <person name="Yin Y."/>
            <person name="Xia T."/>
            <person name="Zhang Z."/>
            <person name="Bennetzen J.L."/>
            <person name="Zhao S."/>
            <person name="Wan X."/>
        </authorList>
    </citation>
    <scope>NUCLEOTIDE SEQUENCE [LARGE SCALE GENOMIC DNA]</scope>
    <source>
        <strain evidence="3">cv. Shuchazao</strain>
        <tissue evidence="2">Leaf</tissue>
    </source>
</reference>
<keyword evidence="3" id="KW-1185">Reference proteome</keyword>
<feature type="compositionally biased region" description="Gly residues" evidence="1">
    <location>
        <begin position="217"/>
        <end position="228"/>
    </location>
</feature>
<dbReference type="PANTHER" id="PTHR31248">
    <property type="entry name" value="DOMAIN PROTEIN, PUTATIVE (AFU_ORTHOLOGUE AFUA_5G04290)-RELATED"/>
    <property type="match status" value="1"/>
</dbReference>
<dbReference type="PANTHER" id="PTHR31248:SF28">
    <property type="entry name" value="PROTEIN CYSTEINE-RICH TRANSMEMBRANE MODULE 10"/>
    <property type="match status" value="1"/>
</dbReference>
<sequence>MSYYNQQPPVGVPPPQGYPPEGYSKDAYPPPGYPPQGYPPAGYPPQGYPQGYPPQGYPPQGYPPQYPPPQQHQQSGGGSGFAEGCTVGGGLGLLALFGSVFPKCPSYSGLLEVVSVNFNSLGDNEKKTKERKREEERRRKRKKERGGKRRGKGRGRGGGAEADAGAKCRGKRQRAGRGGEAEAEAAMEAGLRRSGRGDGRRRATAEAGLDDRAEATAGGGGEAEAGGGQLRASSLSLSGHKFFEAQIFSLSILQVDYEDWIMEMEGERENEGWLVRDLISVLICRDKWRNMSVMANGWGSRERARLALKRMRPAPKEDENAMAVCTVVQSDEEIVDAKLLQFLVVLHRLVFQKDQS</sequence>
<dbReference type="AlphaFoldDB" id="A0A4V3WPD4"/>
<proteinExistence type="predicted"/>
<dbReference type="EMBL" id="SDRB02004384">
    <property type="protein sequence ID" value="THG15937.1"/>
    <property type="molecule type" value="Genomic_DNA"/>
</dbReference>
<gene>
    <name evidence="2" type="ORF">TEA_008972</name>
</gene>
<dbReference type="STRING" id="542762.A0A4V3WPD4"/>
<evidence type="ECO:0008006" key="4">
    <source>
        <dbReference type="Google" id="ProtNLM"/>
    </source>
</evidence>
<feature type="compositionally biased region" description="Basic residues" evidence="1">
    <location>
        <begin position="138"/>
        <end position="155"/>
    </location>
</feature>
<dbReference type="PRINTS" id="PR00239">
    <property type="entry name" value="RHODOPSNTAIL"/>
</dbReference>
<accession>A0A4V3WPD4</accession>
<feature type="compositionally biased region" description="Pro residues" evidence="1">
    <location>
        <begin position="28"/>
        <end position="70"/>
    </location>
</feature>
<evidence type="ECO:0000313" key="2">
    <source>
        <dbReference type="EMBL" id="THG15937.1"/>
    </source>
</evidence>
<dbReference type="Proteomes" id="UP000306102">
    <property type="component" value="Unassembled WGS sequence"/>
</dbReference>
<feature type="compositionally biased region" description="Basic and acidic residues" evidence="1">
    <location>
        <begin position="123"/>
        <end position="137"/>
    </location>
</feature>
<protein>
    <recommendedName>
        <fullName evidence="4">Rhodopsin</fullName>
    </recommendedName>
</protein>
<evidence type="ECO:0000313" key="3">
    <source>
        <dbReference type="Proteomes" id="UP000306102"/>
    </source>
</evidence>
<feature type="region of interest" description="Disordered" evidence="1">
    <location>
        <begin position="123"/>
        <end position="228"/>
    </location>
</feature>
<organism evidence="2 3">
    <name type="scientific">Camellia sinensis var. sinensis</name>
    <name type="common">China tea</name>
    <dbReference type="NCBI Taxonomy" id="542762"/>
    <lineage>
        <taxon>Eukaryota</taxon>
        <taxon>Viridiplantae</taxon>
        <taxon>Streptophyta</taxon>
        <taxon>Embryophyta</taxon>
        <taxon>Tracheophyta</taxon>
        <taxon>Spermatophyta</taxon>
        <taxon>Magnoliopsida</taxon>
        <taxon>eudicotyledons</taxon>
        <taxon>Gunneridae</taxon>
        <taxon>Pentapetalae</taxon>
        <taxon>asterids</taxon>
        <taxon>Ericales</taxon>
        <taxon>Theaceae</taxon>
        <taxon>Camellia</taxon>
    </lineage>
</organism>
<comment type="caution">
    <text evidence="2">The sequence shown here is derived from an EMBL/GenBank/DDBJ whole genome shotgun (WGS) entry which is preliminary data.</text>
</comment>
<feature type="compositionally biased region" description="Basic and acidic residues" evidence="1">
    <location>
        <begin position="195"/>
        <end position="214"/>
    </location>
</feature>
<feature type="region of interest" description="Disordered" evidence="1">
    <location>
        <begin position="1"/>
        <end position="81"/>
    </location>
</feature>
<name>A0A4V3WPD4_CAMSN</name>
<evidence type="ECO:0000256" key="1">
    <source>
        <dbReference type="SAM" id="MobiDB-lite"/>
    </source>
</evidence>